<dbReference type="InterPro" id="IPR019306">
    <property type="entry name" value="TMEM231"/>
</dbReference>
<keyword evidence="9" id="KW-0325">Glycoprotein</keyword>
<reference evidence="13 14" key="1">
    <citation type="submission" date="2020-08" db="EMBL/GenBank/DDBJ databases">
        <authorList>
            <person name="Newling K."/>
            <person name="Davey J."/>
            <person name="Forrester S."/>
        </authorList>
    </citation>
    <scope>NUCLEOTIDE SEQUENCE [LARGE SCALE GENOMIC DNA]</scope>
    <source>
        <strain evidence="14">Crithidia deanei Carvalho (ATCC PRA-265)</strain>
    </source>
</reference>
<sequence>MQIALFHQHYKVRYVPKGLTAWIFYILCLLIVIVLPFVIGLAMQNFWIENNYFYHKPEITFTGRAAVRVSTVLRKEYLWTTSTDFNTQFVEGTSMEILPLFSVTRSGDDFEFLITVPINDLGSPLYNEEYVYTTGIPANQVLDSIKEASFLPEFIYTIHSQKIKLNMTAAPLLLFKRTPNTYSTRIDNTTVSYSSGPTCAVTEADLQFHSTNRLINSPYVHYTNTYTDSPFLQKAKQAADLYDLPYFAQYYTSRNQSLVTRTRLQSAGGLELLEQPDRDLDLLNSFTWRVKLRATPAVVQYVPSYREVLKWGWIQYFIIAYVIQWVMWKIRGFIVVLGLLDVSAIYHARKI</sequence>
<dbReference type="Pfam" id="PF10149">
    <property type="entry name" value="TM231"/>
    <property type="match status" value="2"/>
</dbReference>
<dbReference type="GO" id="GO:0035869">
    <property type="term" value="C:ciliary transition zone"/>
    <property type="evidence" value="ECO:0007669"/>
    <property type="project" value="TreeGrafter"/>
</dbReference>
<evidence type="ECO:0000256" key="7">
    <source>
        <dbReference type="ARBA" id="ARBA00023069"/>
    </source>
</evidence>
<evidence type="ECO:0000313" key="14">
    <source>
        <dbReference type="Proteomes" id="UP000515908"/>
    </source>
</evidence>
<evidence type="ECO:0000256" key="5">
    <source>
        <dbReference type="ARBA" id="ARBA00022692"/>
    </source>
</evidence>
<dbReference type="GO" id="GO:0060271">
    <property type="term" value="P:cilium assembly"/>
    <property type="evidence" value="ECO:0007669"/>
    <property type="project" value="TreeGrafter"/>
</dbReference>
<dbReference type="AlphaFoldDB" id="A0A7G2C8A7"/>
<dbReference type="Proteomes" id="UP000515908">
    <property type="component" value="Chromosome 04"/>
</dbReference>
<evidence type="ECO:0000313" key="13">
    <source>
        <dbReference type="EMBL" id="CAD2215271.1"/>
    </source>
</evidence>
<evidence type="ECO:0000256" key="6">
    <source>
        <dbReference type="ARBA" id="ARBA00022989"/>
    </source>
</evidence>
<evidence type="ECO:0000256" key="2">
    <source>
        <dbReference type="ARBA" id="ARBA00009082"/>
    </source>
</evidence>
<comment type="function">
    <text evidence="11">Transmembrane component of the tectonic-like complex, a complex localized at the transition zone of primary cilia and acting as a barrier that prevents diffusion of transmembrane proteins between the cilia and plasma membranes. Required for ciliogenesis and sonic hedgehog/SHH signaling.</text>
</comment>
<dbReference type="PANTHER" id="PTHR14605:SF1">
    <property type="entry name" value="TRANSMEMBRANE PROTEIN 231"/>
    <property type="match status" value="1"/>
</dbReference>
<protein>
    <recommendedName>
        <fullName evidence="3">Transmembrane protein 231</fullName>
    </recommendedName>
</protein>
<gene>
    <name evidence="13" type="ORF">ADEAN_000272600</name>
</gene>
<dbReference type="EMBL" id="LR877148">
    <property type="protein sequence ID" value="CAD2215271.1"/>
    <property type="molecule type" value="Genomic_DNA"/>
</dbReference>
<keyword evidence="14" id="KW-1185">Reference proteome</keyword>
<dbReference type="PANTHER" id="PTHR14605">
    <property type="entry name" value="CHST5 PROTEIN"/>
    <property type="match status" value="1"/>
</dbReference>
<evidence type="ECO:0000256" key="10">
    <source>
        <dbReference type="ARBA" id="ARBA00023273"/>
    </source>
</evidence>
<evidence type="ECO:0000256" key="12">
    <source>
        <dbReference type="SAM" id="Phobius"/>
    </source>
</evidence>
<keyword evidence="7" id="KW-0969">Cilium</keyword>
<dbReference type="GO" id="GO:0032880">
    <property type="term" value="P:regulation of protein localization"/>
    <property type="evidence" value="ECO:0007669"/>
    <property type="project" value="TreeGrafter"/>
</dbReference>
<keyword evidence="5 12" id="KW-0812">Transmembrane</keyword>
<dbReference type="VEuPathDB" id="TriTrypDB:ADEAN_000272600"/>
<evidence type="ECO:0000256" key="3">
    <source>
        <dbReference type="ARBA" id="ARBA00015087"/>
    </source>
</evidence>
<keyword evidence="4" id="KW-1003">Cell membrane</keyword>
<accession>A0A7G2C8A7</accession>
<feature type="transmembrane region" description="Helical" evidence="12">
    <location>
        <begin position="22"/>
        <end position="43"/>
    </location>
</feature>
<evidence type="ECO:0000256" key="1">
    <source>
        <dbReference type="ARBA" id="ARBA00004272"/>
    </source>
</evidence>
<evidence type="ECO:0000256" key="9">
    <source>
        <dbReference type="ARBA" id="ARBA00023180"/>
    </source>
</evidence>
<proteinExistence type="inferred from homology"/>
<comment type="subcellular location">
    <subcellularLocation>
        <location evidence="1">Cell projection</location>
        <location evidence="1">Cilium membrane</location>
        <topology evidence="1">Multi-pass membrane protein</topology>
    </subcellularLocation>
</comment>
<keyword evidence="6 12" id="KW-1133">Transmembrane helix</keyword>
<evidence type="ECO:0000256" key="8">
    <source>
        <dbReference type="ARBA" id="ARBA00023136"/>
    </source>
</evidence>
<comment type="similarity">
    <text evidence="2">Belongs to the TMEM231 family.</text>
</comment>
<dbReference type="GO" id="GO:0060170">
    <property type="term" value="C:ciliary membrane"/>
    <property type="evidence" value="ECO:0007669"/>
    <property type="project" value="UniProtKB-SubCell"/>
</dbReference>
<evidence type="ECO:0000256" key="11">
    <source>
        <dbReference type="ARBA" id="ARBA00024803"/>
    </source>
</evidence>
<name>A0A7G2C8A7_9TRYP</name>
<dbReference type="OrthoDB" id="426438at2759"/>
<keyword evidence="8 12" id="KW-0472">Membrane</keyword>
<evidence type="ECO:0000256" key="4">
    <source>
        <dbReference type="ARBA" id="ARBA00022475"/>
    </source>
</evidence>
<keyword evidence="10" id="KW-0966">Cell projection</keyword>
<organism evidence="13 14">
    <name type="scientific">Angomonas deanei</name>
    <dbReference type="NCBI Taxonomy" id="59799"/>
    <lineage>
        <taxon>Eukaryota</taxon>
        <taxon>Discoba</taxon>
        <taxon>Euglenozoa</taxon>
        <taxon>Kinetoplastea</taxon>
        <taxon>Metakinetoplastina</taxon>
        <taxon>Trypanosomatida</taxon>
        <taxon>Trypanosomatidae</taxon>
        <taxon>Strigomonadinae</taxon>
        <taxon>Angomonas</taxon>
    </lineage>
</organism>